<dbReference type="Proteomes" id="UP000008723">
    <property type="component" value="Chromosome"/>
</dbReference>
<protein>
    <submittedName>
        <fullName evidence="1">Uncharacterized protein</fullName>
    </submittedName>
</protein>
<dbReference type="EMBL" id="FN995097">
    <property type="protein sequence ID" value="CBN87234.1"/>
    <property type="molecule type" value="Genomic_DNA"/>
</dbReference>
<dbReference type="HOGENOM" id="CLU_3219045_0_0_4"/>
<dbReference type="AlphaFoldDB" id="E4ZD01"/>
<proteinExistence type="predicted"/>
<evidence type="ECO:0000313" key="2">
    <source>
        <dbReference type="Proteomes" id="UP000008723"/>
    </source>
</evidence>
<reference evidence="1 2" key="1">
    <citation type="journal article" date="2010" name="BMC Genomics">
        <title>Independent evolution of the core and accessory gene sets in the genus Neisseria: insights gained from the genome of Neisseria lactamica isolate 020-06.</title>
        <authorList>
            <person name="Bennett J.S."/>
            <person name="Bentley S.D."/>
            <person name="Vernikos G.S."/>
            <person name="Quail M.A."/>
            <person name="Cherevach I."/>
            <person name="White B."/>
            <person name="Parkhill J."/>
            <person name="Maiden M.C."/>
        </authorList>
    </citation>
    <scope>NUCLEOTIDE SEQUENCE [LARGE SCALE GENOMIC DNA]</scope>
    <source>
        <strain evidence="1 2">020-06</strain>
    </source>
</reference>
<dbReference type="KEGG" id="nla:NLA_10080"/>
<evidence type="ECO:0000313" key="1">
    <source>
        <dbReference type="EMBL" id="CBN87234.1"/>
    </source>
</evidence>
<accession>E4ZD01</accession>
<organism evidence="1 2">
    <name type="scientific">Neisseria lactamica (strain 020-06)</name>
    <dbReference type="NCBI Taxonomy" id="489653"/>
    <lineage>
        <taxon>Bacteria</taxon>
        <taxon>Pseudomonadati</taxon>
        <taxon>Pseudomonadota</taxon>
        <taxon>Betaproteobacteria</taxon>
        <taxon>Neisseriales</taxon>
        <taxon>Neisseriaceae</taxon>
        <taxon>Neisseria</taxon>
    </lineage>
</organism>
<dbReference type="RefSeq" id="WP_003714281.1">
    <property type="nucleotide sequence ID" value="NC_014752.1"/>
</dbReference>
<gene>
    <name evidence="1" type="ordered locus">NLA_10080</name>
</gene>
<name>E4ZD01_NEIL0</name>
<sequence length="44" mass="5325">MQLYDDKHDRADMDQQPVIEIAEFTHNKFVANGWVREDFFPIEK</sequence>